<reference evidence="4 5" key="1">
    <citation type="submission" date="2020-10" db="EMBL/GenBank/DDBJ databases">
        <title>The Coptis chinensis genome and diversification of protoberbering-type alkaloids.</title>
        <authorList>
            <person name="Wang B."/>
            <person name="Shu S."/>
            <person name="Song C."/>
            <person name="Liu Y."/>
        </authorList>
    </citation>
    <scope>NUCLEOTIDE SEQUENCE [LARGE SCALE GENOMIC DNA]</scope>
    <source>
        <strain evidence="4">HL-2020</strain>
        <tissue evidence="4">Leaf</tissue>
    </source>
</reference>
<dbReference type="PANTHER" id="PTHR48027">
    <property type="entry name" value="HETEROGENEOUS NUCLEAR RIBONUCLEOPROTEIN 87F-RELATED"/>
    <property type="match status" value="1"/>
</dbReference>
<comment type="caution">
    <text evidence="4">The sequence shown here is derived from an EMBL/GenBank/DDBJ whole genome shotgun (WGS) entry which is preliminary data.</text>
</comment>
<evidence type="ECO:0000313" key="5">
    <source>
        <dbReference type="Proteomes" id="UP000631114"/>
    </source>
</evidence>
<dbReference type="SMART" id="SM00360">
    <property type="entry name" value="RRM"/>
    <property type="match status" value="1"/>
</dbReference>
<evidence type="ECO:0000259" key="3">
    <source>
        <dbReference type="PROSITE" id="PS50102"/>
    </source>
</evidence>
<proteinExistence type="predicted"/>
<feature type="domain" description="RRM" evidence="3">
    <location>
        <begin position="26"/>
        <end position="88"/>
    </location>
</feature>
<accession>A0A835H539</accession>
<gene>
    <name evidence="4" type="ORF">IFM89_007083</name>
</gene>
<dbReference type="InterPro" id="IPR035979">
    <property type="entry name" value="RBD_domain_sf"/>
</dbReference>
<protein>
    <recommendedName>
        <fullName evidence="3">RRM domain-containing protein</fullName>
    </recommendedName>
</protein>
<evidence type="ECO:0000256" key="2">
    <source>
        <dbReference type="PROSITE-ProRule" id="PRU00176"/>
    </source>
</evidence>
<dbReference type="EMBL" id="JADFTS010000008">
    <property type="protein sequence ID" value="KAF9591753.1"/>
    <property type="molecule type" value="Genomic_DNA"/>
</dbReference>
<dbReference type="AlphaFoldDB" id="A0A835H539"/>
<dbReference type="Gene3D" id="3.30.70.330">
    <property type="match status" value="1"/>
</dbReference>
<dbReference type="Pfam" id="PF00076">
    <property type="entry name" value="RRM_1"/>
    <property type="match status" value="1"/>
</dbReference>
<dbReference type="GO" id="GO:0003723">
    <property type="term" value="F:RNA binding"/>
    <property type="evidence" value="ECO:0007669"/>
    <property type="project" value="UniProtKB-UniRule"/>
</dbReference>
<dbReference type="SUPFAM" id="SSF54928">
    <property type="entry name" value="RNA-binding domain, RBD"/>
    <property type="match status" value="1"/>
</dbReference>
<dbReference type="InterPro" id="IPR000504">
    <property type="entry name" value="RRM_dom"/>
</dbReference>
<keyword evidence="5" id="KW-1185">Reference proteome</keyword>
<sequence length="111" mass="13031">MMTNWKPLVKRMNPWNQFLCTRGFCSRLFVSNMSFYSNESDLINLFSPFGKVKDAKLVMDYRTNRPKGFGFISFESEEQAQKALKAINCSVILYLFYLKLTQLIKMTSFIL</sequence>
<keyword evidence="1 2" id="KW-0694">RNA-binding</keyword>
<dbReference type="PROSITE" id="PS50102">
    <property type="entry name" value="RRM"/>
    <property type="match status" value="1"/>
</dbReference>
<evidence type="ECO:0000313" key="4">
    <source>
        <dbReference type="EMBL" id="KAF9591753.1"/>
    </source>
</evidence>
<dbReference type="Proteomes" id="UP000631114">
    <property type="component" value="Unassembled WGS sequence"/>
</dbReference>
<organism evidence="4 5">
    <name type="scientific">Coptis chinensis</name>
    <dbReference type="NCBI Taxonomy" id="261450"/>
    <lineage>
        <taxon>Eukaryota</taxon>
        <taxon>Viridiplantae</taxon>
        <taxon>Streptophyta</taxon>
        <taxon>Embryophyta</taxon>
        <taxon>Tracheophyta</taxon>
        <taxon>Spermatophyta</taxon>
        <taxon>Magnoliopsida</taxon>
        <taxon>Ranunculales</taxon>
        <taxon>Ranunculaceae</taxon>
        <taxon>Coptidoideae</taxon>
        <taxon>Coptis</taxon>
    </lineage>
</organism>
<dbReference type="InterPro" id="IPR052462">
    <property type="entry name" value="SLIRP/GR-RBP-like"/>
</dbReference>
<dbReference type="OrthoDB" id="439808at2759"/>
<evidence type="ECO:0000256" key="1">
    <source>
        <dbReference type="ARBA" id="ARBA00022884"/>
    </source>
</evidence>
<name>A0A835H539_9MAGN</name>
<dbReference type="InterPro" id="IPR012677">
    <property type="entry name" value="Nucleotide-bd_a/b_plait_sf"/>
</dbReference>